<reference evidence="2" key="1">
    <citation type="journal article" date="2020" name="Stud. Mycol.">
        <title>101 Dothideomycetes genomes: a test case for predicting lifestyles and emergence of pathogens.</title>
        <authorList>
            <person name="Haridas S."/>
            <person name="Albert R."/>
            <person name="Binder M."/>
            <person name="Bloem J."/>
            <person name="Labutti K."/>
            <person name="Salamov A."/>
            <person name="Andreopoulos B."/>
            <person name="Baker S."/>
            <person name="Barry K."/>
            <person name="Bills G."/>
            <person name="Bluhm B."/>
            <person name="Cannon C."/>
            <person name="Castanera R."/>
            <person name="Culley D."/>
            <person name="Daum C."/>
            <person name="Ezra D."/>
            <person name="Gonzalez J."/>
            <person name="Henrissat B."/>
            <person name="Kuo A."/>
            <person name="Liang C."/>
            <person name="Lipzen A."/>
            <person name="Lutzoni F."/>
            <person name="Magnuson J."/>
            <person name="Mondo S."/>
            <person name="Nolan M."/>
            <person name="Ohm R."/>
            <person name="Pangilinan J."/>
            <person name="Park H.-J."/>
            <person name="Ramirez L."/>
            <person name="Alfaro M."/>
            <person name="Sun H."/>
            <person name="Tritt A."/>
            <person name="Yoshinaga Y."/>
            <person name="Zwiers L.-H."/>
            <person name="Turgeon B."/>
            <person name="Goodwin S."/>
            <person name="Spatafora J."/>
            <person name="Crous P."/>
            <person name="Grigoriev I."/>
        </authorList>
    </citation>
    <scope>NUCLEOTIDE SEQUENCE</scope>
    <source>
        <strain evidence="2">CBS 115976</strain>
    </source>
</reference>
<dbReference type="PANTHER" id="PTHR42023">
    <property type="entry name" value="BHLH DOMAIN-CONTAINING PROTEIN"/>
    <property type="match status" value="1"/>
</dbReference>
<feature type="compositionally biased region" description="Polar residues" evidence="1">
    <location>
        <begin position="421"/>
        <end position="430"/>
    </location>
</feature>
<feature type="compositionally biased region" description="Polar residues" evidence="1">
    <location>
        <begin position="17"/>
        <end position="39"/>
    </location>
</feature>
<evidence type="ECO:0000313" key="3">
    <source>
        <dbReference type="Proteomes" id="UP000799302"/>
    </source>
</evidence>
<dbReference type="PANTHER" id="PTHR42023:SF1">
    <property type="entry name" value="BHLH DOMAIN-CONTAINING PROTEIN"/>
    <property type="match status" value="1"/>
</dbReference>
<feature type="region of interest" description="Disordered" evidence="1">
    <location>
        <begin position="1"/>
        <end position="131"/>
    </location>
</feature>
<feature type="compositionally biased region" description="Polar residues" evidence="1">
    <location>
        <begin position="48"/>
        <end position="80"/>
    </location>
</feature>
<gene>
    <name evidence="2" type="ORF">BT63DRAFT_172447</name>
</gene>
<dbReference type="AlphaFoldDB" id="A0A6A6UQA6"/>
<dbReference type="OrthoDB" id="4507572at2759"/>
<feature type="compositionally biased region" description="Basic and acidic residues" evidence="1">
    <location>
        <begin position="359"/>
        <end position="389"/>
    </location>
</feature>
<feature type="compositionally biased region" description="Pro residues" evidence="1">
    <location>
        <begin position="407"/>
        <end position="418"/>
    </location>
</feature>
<proteinExistence type="predicted"/>
<dbReference type="Proteomes" id="UP000799302">
    <property type="component" value="Unassembled WGS sequence"/>
</dbReference>
<organism evidence="2 3">
    <name type="scientific">Microthyrium microscopicum</name>
    <dbReference type="NCBI Taxonomy" id="703497"/>
    <lineage>
        <taxon>Eukaryota</taxon>
        <taxon>Fungi</taxon>
        <taxon>Dikarya</taxon>
        <taxon>Ascomycota</taxon>
        <taxon>Pezizomycotina</taxon>
        <taxon>Dothideomycetes</taxon>
        <taxon>Dothideomycetes incertae sedis</taxon>
        <taxon>Microthyriales</taxon>
        <taxon>Microthyriaceae</taxon>
        <taxon>Microthyrium</taxon>
    </lineage>
</organism>
<accession>A0A6A6UQA6</accession>
<feature type="region of interest" description="Disordered" evidence="1">
    <location>
        <begin position="143"/>
        <end position="200"/>
    </location>
</feature>
<evidence type="ECO:0000313" key="2">
    <source>
        <dbReference type="EMBL" id="KAF2673970.1"/>
    </source>
</evidence>
<name>A0A6A6UQA6_9PEZI</name>
<protein>
    <submittedName>
        <fullName evidence="2">Uncharacterized protein</fullName>
    </submittedName>
</protein>
<dbReference type="EMBL" id="MU004231">
    <property type="protein sequence ID" value="KAF2673970.1"/>
    <property type="molecule type" value="Genomic_DNA"/>
</dbReference>
<feature type="compositionally biased region" description="Polar residues" evidence="1">
    <location>
        <begin position="390"/>
        <end position="405"/>
    </location>
</feature>
<feature type="region of interest" description="Disordered" evidence="1">
    <location>
        <begin position="477"/>
        <end position="512"/>
    </location>
</feature>
<feature type="compositionally biased region" description="Polar residues" evidence="1">
    <location>
        <begin position="319"/>
        <end position="345"/>
    </location>
</feature>
<feature type="compositionally biased region" description="Polar residues" evidence="1">
    <location>
        <begin position="477"/>
        <end position="490"/>
    </location>
</feature>
<sequence>MDNFWKRIPRGNKSRDSQQIGSPVLVNSSVDSERLQNMPSVHDARPSHTGSYQPAPTPTSYGNARNQINSMAPSVSSVYSQPYDHVGTNNRQARAPVASSYYGDGDVSPPESPHSYPVQQPHNDGDVSPIDNTLESDIHPAFRTKNKLGGSNIPVPRKNPPVARKVTPRAYNRDPNQPLKWDKYTGEPTSPDKGVDSGVKPESVVAVLERTRAALQSARLRSAPDAAANSATKKVETRPPWKGASGREAVVPPVQDKPGQKLPIPQREVRRPVAMPTPPMSSSPVIARTNEAEHETEHASTSPRQPQAIETIRPVGTPDRSNAGETSSYAVHPVTNTHHPSSTHNAAPIPADAYNPRTPTEDTPRRSDDTIRNNEQRKRSNSRPDDQFDSRFSWTTQATNTTYQGHSPPPSPPPPLPTNFPHYSSFTNPPADSIMNRRRPVPARTYSPPSPVSSPIISNNAPRRKPIGLGLGVSTLHPTRTSSRAPSIHSTTTTTTSGGDKALPPTPQQLASSDHVGQLNAQLDDLRNQRRNLDRILRDLEGPEAKNPLNTTFREEREREKNIVAIKSELNEINMLEHDIGLKLHRANKKREREEGYEGFTTLWVRRVTS</sequence>
<evidence type="ECO:0000256" key="1">
    <source>
        <dbReference type="SAM" id="MobiDB-lite"/>
    </source>
</evidence>
<keyword evidence="3" id="KW-1185">Reference proteome</keyword>
<feature type="region of interest" description="Disordered" evidence="1">
    <location>
        <begin position="217"/>
        <end position="463"/>
    </location>
</feature>